<protein>
    <submittedName>
        <fullName evidence="1">Uncharacterized protein</fullName>
    </submittedName>
</protein>
<sequence length="288" mass="32878">MLELNFQNNQEKVGYILKLRKDGKAILKIKKITGLPLSLVKKVLIVEGKENLKLSPRVSSNLLARGEILAQFGEWYHKFSNELSTNSTTKLEHLKGKAIKTFFKILDELPKSPSYKHLNKILPVFIFSFLRANTIDVSISLLQNLSGMDRHKCFQALKRINGTFPEYIKRDRKQVVLGKVRMIKVFYGLDSRFFENATKILQRFWEFLCNTGDNIIAGTIAALALLSVHSNLPVLRVCEKIGISQSAIIYQLRNKLLKRLNITGFKTFRQAKKVLTSEVLEKVVGIKS</sequence>
<reference evidence="1" key="1">
    <citation type="journal article" date="2015" name="Nature">
        <title>Complex archaea that bridge the gap between prokaryotes and eukaryotes.</title>
        <authorList>
            <person name="Spang A."/>
            <person name="Saw J.H."/>
            <person name="Jorgensen S.L."/>
            <person name="Zaremba-Niedzwiedzka K."/>
            <person name="Martijn J."/>
            <person name="Lind A.E."/>
            <person name="van Eijk R."/>
            <person name="Schleper C."/>
            <person name="Guy L."/>
            <person name="Ettema T.J."/>
        </authorList>
    </citation>
    <scope>NUCLEOTIDE SEQUENCE</scope>
</reference>
<dbReference type="AlphaFoldDB" id="A0A0F9M152"/>
<evidence type="ECO:0000313" key="1">
    <source>
        <dbReference type="EMBL" id="KKM62997.1"/>
    </source>
</evidence>
<dbReference type="EMBL" id="LAZR01011183">
    <property type="protein sequence ID" value="KKM62997.1"/>
    <property type="molecule type" value="Genomic_DNA"/>
</dbReference>
<comment type="caution">
    <text evidence="1">The sequence shown here is derived from an EMBL/GenBank/DDBJ whole genome shotgun (WGS) entry which is preliminary data.</text>
</comment>
<accession>A0A0F9M152</accession>
<gene>
    <name evidence="1" type="ORF">LCGC14_1516050</name>
</gene>
<proteinExistence type="predicted"/>
<organism evidence="1">
    <name type="scientific">marine sediment metagenome</name>
    <dbReference type="NCBI Taxonomy" id="412755"/>
    <lineage>
        <taxon>unclassified sequences</taxon>
        <taxon>metagenomes</taxon>
        <taxon>ecological metagenomes</taxon>
    </lineage>
</organism>
<name>A0A0F9M152_9ZZZZ</name>